<accession>A0A8X7CCJ9</accession>
<reference evidence="1" key="1">
    <citation type="submission" date="2020-08" db="EMBL/GenBank/DDBJ databases">
        <title>Multicomponent nature underlies the extraordinary mechanical properties of spider dragline silk.</title>
        <authorList>
            <person name="Kono N."/>
            <person name="Nakamura H."/>
            <person name="Mori M."/>
            <person name="Yoshida Y."/>
            <person name="Ohtoshi R."/>
            <person name="Malay A.D."/>
            <person name="Moran D.A.P."/>
            <person name="Tomita M."/>
            <person name="Numata K."/>
            <person name="Arakawa K."/>
        </authorList>
    </citation>
    <scope>NUCLEOTIDE SEQUENCE</scope>
</reference>
<protein>
    <submittedName>
        <fullName evidence="1">Uncharacterized protein</fullName>
    </submittedName>
</protein>
<evidence type="ECO:0000313" key="2">
    <source>
        <dbReference type="Proteomes" id="UP000886998"/>
    </source>
</evidence>
<comment type="caution">
    <text evidence="1">The sequence shown here is derived from an EMBL/GenBank/DDBJ whole genome shotgun (WGS) entry which is preliminary data.</text>
</comment>
<organism evidence="1 2">
    <name type="scientific">Trichonephila inaurata madagascariensis</name>
    <dbReference type="NCBI Taxonomy" id="2747483"/>
    <lineage>
        <taxon>Eukaryota</taxon>
        <taxon>Metazoa</taxon>
        <taxon>Ecdysozoa</taxon>
        <taxon>Arthropoda</taxon>
        <taxon>Chelicerata</taxon>
        <taxon>Arachnida</taxon>
        <taxon>Araneae</taxon>
        <taxon>Araneomorphae</taxon>
        <taxon>Entelegynae</taxon>
        <taxon>Araneoidea</taxon>
        <taxon>Nephilidae</taxon>
        <taxon>Trichonephila</taxon>
        <taxon>Trichonephila inaurata</taxon>
    </lineage>
</organism>
<dbReference type="AlphaFoldDB" id="A0A8X7CCJ9"/>
<feature type="non-terminal residue" evidence="1">
    <location>
        <position position="1"/>
    </location>
</feature>
<proteinExistence type="predicted"/>
<evidence type="ECO:0000313" key="1">
    <source>
        <dbReference type="EMBL" id="GFY61367.1"/>
    </source>
</evidence>
<dbReference type="EMBL" id="BMAV01013610">
    <property type="protein sequence ID" value="GFY61367.1"/>
    <property type="molecule type" value="Genomic_DNA"/>
</dbReference>
<gene>
    <name evidence="1" type="primary">AVEN_96948_1</name>
    <name evidence="1" type="ORF">TNIN_154241</name>
</gene>
<dbReference type="Proteomes" id="UP000886998">
    <property type="component" value="Unassembled WGS sequence"/>
</dbReference>
<name>A0A8X7CCJ9_9ARAC</name>
<sequence length="224" mass="26482">HISASLQNQAMLVILDTYWINLIKSCGGCSGDVYNLHLIHEELCDCHTIDSNALRTFVNQYKKNLGIFKSNFSWAIFARVWLKDLSRSVDNSTNKLQQRFKKKIEKYNPKQEFLSISSFRKFENAFSLQRKEDGWNQSGIKHVVQGYNEIRSEFLVRLIKETKLLNIAGELVRESQLLFESENFNSNEINEEAWVKYCEQKLKVSLLKQEIYKFSWFLWHKIKN</sequence>
<keyword evidence="2" id="KW-1185">Reference proteome</keyword>